<organism evidence="1 2">
    <name type="scientific">Halobacillus kuroshimensis</name>
    <dbReference type="NCBI Taxonomy" id="302481"/>
    <lineage>
        <taxon>Bacteria</taxon>
        <taxon>Bacillati</taxon>
        <taxon>Bacillota</taxon>
        <taxon>Bacilli</taxon>
        <taxon>Bacillales</taxon>
        <taxon>Bacillaceae</taxon>
        <taxon>Halobacillus</taxon>
    </lineage>
</organism>
<comment type="caution">
    <text evidence="1">The sequence shown here is derived from an EMBL/GenBank/DDBJ whole genome shotgun (WGS) entry which is preliminary data.</text>
</comment>
<dbReference type="EMBL" id="JAEKJY010000001">
    <property type="protein sequence ID" value="MBN8234045.1"/>
    <property type="molecule type" value="Genomic_DNA"/>
</dbReference>
<gene>
    <name evidence="1" type="ORF">JF544_02255</name>
</gene>
<evidence type="ECO:0000313" key="1">
    <source>
        <dbReference type="EMBL" id="MBN8234045.1"/>
    </source>
</evidence>
<accession>A0ABS3DRS3</accession>
<evidence type="ECO:0000313" key="2">
    <source>
        <dbReference type="Proteomes" id="UP000663970"/>
    </source>
</evidence>
<name>A0ABS3DRS3_9BACI</name>
<keyword evidence="2" id="KW-1185">Reference proteome</keyword>
<proteinExistence type="predicted"/>
<dbReference type="RefSeq" id="WP_206932161.1">
    <property type="nucleotide sequence ID" value="NZ_JAEKJY010000001.1"/>
</dbReference>
<sequence>MKYAVSVTDTSKVQSIEKSGKLILEELERFSEQLRTISSYNSPRGIVFHDVPSATELYSTIPLPAYTSRDLIHLHPVVETWKELYRPSAAGVPQAEKYYDSLTVKDVAVIAAHELTHHADVFHSEFETWDEEDARDMWFEEGLCFYIPRTLMLRKDRCQTIMEVERLLIDKFKEEYGTYPLDQFGAAGYRGGSSEALSAAFYDYWRSTHVVSVLAEKYCGGSVHSLLGIYREWVEGTSDESLQQFFVTYFSLTKKESEALWLL</sequence>
<dbReference type="Proteomes" id="UP000663970">
    <property type="component" value="Unassembled WGS sequence"/>
</dbReference>
<protein>
    <submittedName>
        <fullName evidence="1">Uncharacterized protein</fullName>
    </submittedName>
</protein>
<reference evidence="1 2" key="1">
    <citation type="submission" date="2020-12" db="EMBL/GenBank/DDBJ databases">
        <title>Oil enriched cultivation method for isolating marine PHA-producing bacteria.</title>
        <authorList>
            <person name="Zheng W."/>
            <person name="Yu S."/>
            <person name="Huang Y."/>
        </authorList>
    </citation>
    <scope>NUCLEOTIDE SEQUENCE [LARGE SCALE GENOMIC DNA]</scope>
    <source>
        <strain evidence="1 2">SY-2-6</strain>
    </source>
</reference>